<reference evidence="1" key="1">
    <citation type="submission" date="2021-02" db="EMBL/GenBank/DDBJ databases">
        <authorList>
            <person name="Nowell W R."/>
        </authorList>
    </citation>
    <scope>NUCLEOTIDE SEQUENCE</scope>
</reference>
<name>A0A820N1V0_9BILA</name>
<evidence type="ECO:0000313" key="1">
    <source>
        <dbReference type="EMBL" id="CAF4380725.1"/>
    </source>
</evidence>
<sequence>LPIKIKRERTHIADDFLSDLLK</sequence>
<feature type="non-terminal residue" evidence="1">
    <location>
        <position position="1"/>
    </location>
</feature>
<gene>
    <name evidence="1" type="ORF">JBS370_LOCUS42836</name>
</gene>
<protein>
    <submittedName>
        <fullName evidence="1">Uncharacterized protein</fullName>
    </submittedName>
</protein>
<proteinExistence type="predicted"/>
<comment type="caution">
    <text evidence="1">The sequence shown here is derived from an EMBL/GenBank/DDBJ whole genome shotgun (WGS) entry which is preliminary data.</text>
</comment>
<dbReference type="Proteomes" id="UP000663836">
    <property type="component" value="Unassembled WGS sequence"/>
</dbReference>
<organism evidence="1 2">
    <name type="scientific">Rotaria sordida</name>
    <dbReference type="NCBI Taxonomy" id="392033"/>
    <lineage>
        <taxon>Eukaryota</taxon>
        <taxon>Metazoa</taxon>
        <taxon>Spiralia</taxon>
        <taxon>Gnathifera</taxon>
        <taxon>Rotifera</taxon>
        <taxon>Eurotatoria</taxon>
        <taxon>Bdelloidea</taxon>
        <taxon>Philodinida</taxon>
        <taxon>Philodinidae</taxon>
        <taxon>Rotaria</taxon>
    </lineage>
</organism>
<evidence type="ECO:0000313" key="2">
    <source>
        <dbReference type="Proteomes" id="UP000663836"/>
    </source>
</evidence>
<accession>A0A820N1V0</accession>
<dbReference type="EMBL" id="CAJOBD010060303">
    <property type="protein sequence ID" value="CAF4380725.1"/>
    <property type="molecule type" value="Genomic_DNA"/>
</dbReference>
<dbReference type="AlphaFoldDB" id="A0A820N1V0"/>